<dbReference type="HOGENOM" id="CLU_021903_0_0_3"/>
<geneLocation type="plasmid" evidence="2 3">
    <name>pMIC7113.01</name>
</geneLocation>
<organism evidence="2 3">
    <name type="scientific">Allocoleopsis franciscana PCC 7113</name>
    <dbReference type="NCBI Taxonomy" id="1173027"/>
    <lineage>
        <taxon>Bacteria</taxon>
        <taxon>Bacillati</taxon>
        <taxon>Cyanobacteriota</taxon>
        <taxon>Cyanophyceae</taxon>
        <taxon>Coleofasciculales</taxon>
        <taxon>Coleofasciculaceae</taxon>
        <taxon>Allocoleopsis</taxon>
        <taxon>Allocoleopsis franciscana</taxon>
    </lineage>
</organism>
<dbReference type="OrthoDB" id="415264at2"/>
<name>K9WQY1_9CYAN</name>
<dbReference type="KEGG" id="mic:Mic7113_6395"/>
<keyword evidence="2" id="KW-0614">Plasmid</keyword>
<protein>
    <submittedName>
        <fullName evidence="2">Uncharacterized protein</fullName>
    </submittedName>
</protein>
<evidence type="ECO:0000313" key="2">
    <source>
        <dbReference type="EMBL" id="AFZ21977.1"/>
    </source>
</evidence>
<evidence type="ECO:0000313" key="3">
    <source>
        <dbReference type="Proteomes" id="UP000010471"/>
    </source>
</evidence>
<evidence type="ECO:0000256" key="1">
    <source>
        <dbReference type="SAM" id="MobiDB-lite"/>
    </source>
</evidence>
<gene>
    <name evidence="2" type="ORF">Mic7113_6395</name>
</gene>
<keyword evidence="3" id="KW-1185">Reference proteome</keyword>
<dbReference type="PATRIC" id="fig|1173027.3.peg.7069"/>
<dbReference type="RefSeq" id="WP_015186104.1">
    <property type="nucleotide sequence ID" value="NC_019739.1"/>
</dbReference>
<dbReference type="Proteomes" id="UP000010471">
    <property type="component" value="Plasmid pMIC7113.01"/>
</dbReference>
<dbReference type="AlphaFoldDB" id="K9WQY1"/>
<reference evidence="2 3" key="1">
    <citation type="submission" date="2012-06" db="EMBL/GenBank/DDBJ databases">
        <title>Finished plasmid 1 of genome of Microcoleus sp. PCC 7113.</title>
        <authorList>
            <consortium name="US DOE Joint Genome Institute"/>
            <person name="Gugger M."/>
            <person name="Coursin T."/>
            <person name="Rippka R."/>
            <person name="Tandeau De Marsac N."/>
            <person name="Huntemann M."/>
            <person name="Wei C.-L."/>
            <person name="Han J."/>
            <person name="Detter J.C."/>
            <person name="Han C."/>
            <person name="Tapia R."/>
            <person name="Chen A."/>
            <person name="Kyrpides N."/>
            <person name="Mavromatis K."/>
            <person name="Markowitz V."/>
            <person name="Szeto E."/>
            <person name="Ivanova N."/>
            <person name="Pagani I."/>
            <person name="Pati A."/>
            <person name="Goodwin L."/>
            <person name="Nordberg H.P."/>
            <person name="Cantor M.N."/>
            <person name="Hua S.X."/>
            <person name="Woyke T."/>
            <person name="Kerfeld C.A."/>
        </authorList>
    </citation>
    <scope>NUCLEOTIDE SEQUENCE [LARGE SCALE GENOMIC DNA]</scope>
    <source>
        <strain evidence="2 3">PCC 7113</strain>
        <plasmid evidence="2 3">pMIC7113.01</plasmid>
    </source>
</reference>
<proteinExistence type="predicted"/>
<feature type="region of interest" description="Disordered" evidence="1">
    <location>
        <begin position="414"/>
        <end position="444"/>
    </location>
</feature>
<dbReference type="EMBL" id="CP003631">
    <property type="protein sequence ID" value="AFZ21977.1"/>
    <property type="molecule type" value="Genomic_DNA"/>
</dbReference>
<accession>K9WQY1</accession>
<sequence length="616" mass="65853">MFLHKFSRRLYWAVTGFLLSIFLFGLPLTIDGFTGLKAVASTQPPSPIPTTTWQNTPLPDWNQITFSNLPAIAESGSLTVPNDVVNQLGYDPSRNWSAGQKPADFLMLGDFQDGFKLQDFSLSTINHASSTGLNLNRTSLQEFGVMAYQTLGSLVKAIPTLSHLPIEEVKPILDLLQSQLTTDVNPAQTIGQLLAQSPLLGDLEFSKLPLDKYDLASIPGLDTTSIGSFSDWQIVNIDQIPGLSDVPFSQFPTPANPVGTDVGTVDIAFGSAEQQRERTISGSDVEGFTVPCEQDCAHAELAGSAKILGRQWISGKSQDVRGGHGILAAVNNGLEPTGRLPFGDAFKVVIWDISEPKGTVDTALFFRFCMRKGFVDLGCTPYFIGPIPWLSYHEKDAIFLGNVDAIAPSTNLSQSTQTSASAEGVPNAINPHLPSANSSKPGNCGPTHQGVSLGAYASAISEIEGGYGSIGSFVEDSAGNRGRALGRYQLMSYRNDVREKILSKPGGKQFLAKVDAGKAVSSDEMLSYFSQADQNALFDADASALLDRASEQIDPTTGQPFTGSRLIERAAQMHFGGPAAATDGGVSDAFGRFTLYTYGKEAAANYQSTFNSLGCS</sequence>